<gene>
    <name evidence="2" type="ORF">AALO17_18060</name>
</gene>
<evidence type="ECO:0000259" key="1">
    <source>
        <dbReference type="Pfam" id="PF16916"/>
    </source>
</evidence>
<accession>A0A140DWB3</accession>
<reference evidence="2 3" key="1">
    <citation type="journal article" date="2016" name="Gut Pathog.">
        <title>Whole genome sequencing of "Faecalibaculum rodentium" ALO17, isolated from C57BL/6J laboratory mouse feces.</title>
        <authorList>
            <person name="Lim S."/>
            <person name="Chang D.H."/>
            <person name="Ahn S."/>
            <person name="Kim B.C."/>
        </authorList>
    </citation>
    <scope>NUCLEOTIDE SEQUENCE [LARGE SCALE GENOMIC DNA]</scope>
    <source>
        <strain evidence="2 3">Alo17</strain>
    </source>
</reference>
<dbReference type="Gene3D" id="3.30.70.1350">
    <property type="entry name" value="Cation efflux protein, cytoplasmic domain"/>
    <property type="match status" value="1"/>
</dbReference>
<proteinExistence type="predicted"/>
<dbReference type="InterPro" id="IPR027470">
    <property type="entry name" value="Cation_efflux_CTD"/>
</dbReference>
<dbReference type="SUPFAM" id="SSF160240">
    <property type="entry name" value="Cation efflux protein cytoplasmic domain-like"/>
    <property type="match status" value="1"/>
</dbReference>
<dbReference type="Pfam" id="PF16916">
    <property type="entry name" value="ZT_dimer"/>
    <property type="match status" value="1"/>
</dbReference>
<keyword evidence="3" id="KW-1185">Reference proteome</keyword>
<name>A0A140DWB3_9FIRM</name>
<evidence type="ECO:0000313" key="2">
    <source>
        <dbReference type="EMBL" id="AMK54940.1"/>
    </source>
</evidence>
<dbReference type="KEGG" id="fro:AALO17_18060"/>
<dbReference type="EMBL" id="CP011391">
    <property type="protein sequence ID" value="AMK54940.1"/>
    <property type="molecule type" value="Genomic_DNA"/>
</dbReference>
<dbReference type="InterPro" id="IPR036837">
    <property type="entry name" value="Cation_efflux_CTD_sf"/>
</dbReference>
<evidence type="ECO:0000313" key="3">
    <source>
        <dbReference type="Proteomes" id="UP000069771"/>
    </source>
</evidence>
<organism evidence="2 3">
    <name type="scientific">Faecalibaculum rodentium</name>
    <dbReference type="NCBI Taxonomy" id="1702221"/>
    <lineage>
        <taxon>Bacteria</taxon>
        <taxon>Bacillati</taxon>
        <taxon>Bacillota</taxon>
        <taxon>Erysipelotrichia</taxon>
        <taxon>Erysipelotrichales</taxon>
        <taxon>Erysipelotrichaceae</taxon>
        <taxon>Faecalibaculum</taxon>
    </lineage>
</organism>
<feature type="domain" description="Cation efflux protein cytoplasmic" evidence="1">
    <location>
        <begin position="34"/>
        <end position="93"/>
    </location>
</feature>
<dbReference type="STRING" id="1702221.AALO17_18060"/>
<protein>
    <recommendedName>
        <fullName evidence="1">Cation efflux protein cytoplasmic domain-containing protein</fullName>
    </recommendedName>
</protein>
<sequence length="187" mass="21361">MSLVIAVFIIKSGIDITREALSKIIGARTDPSVAKNVKDEIMKMPGVTGACDLFFNDYGPDKKVASVHIEVPDTWTADQIDETSRRIEHAVWKKEHVILSAVGIYAKNTKDPESRKIEEKIRSILGHYLHILQMHGFYADYPQIRFDLIIDFNVKNRQEEYSEILEECRKAYPDHDVQITLDADVSD</sequence>
<dbReference type="Proteomes" id="UP000069771">
    <property type="component" value="Chromosome"/>
</dbReference>
<dbReference type="AlphaFoldDB" id="A0A140DWB3"/>